<name>A0ABQ7HX90_9MICR</name>
<dbReference type="InterPro" id="IPR029064">
    <property type="entry name" value="Ribosomal_eL30-like_sf"/>
</dbReference>
<dbReference type="Proteomes" id="UP001516464">
    <property type="component" value="Unassembled WGS sequence"/>
</dbReference>
<dbReference type="GO" id="GO:0005840">
    <property type="term" value="C:ribosome"/>
    <property type="evidence" value="ECO:0007669"/>
    <property type="project" value="UniProtKB-KW"/>
</dbReference>
<keyword evidence="2" id="KW-0687">Ribonucleoprotein</keyword>
<keyword evidence="5" id="KW-1185">Reference proteome</keyword>
<accession>A0ABQ7HX90</accession>
<sequence>MSRKKKVIDGIAASLPLVMKTGEYKIGYRQVLATLVNQKAKLIIISSNYPSYKRRLLEYYCTLANNTPILIFEGTNNNLAKACNKVYRVGVLSIIDEGESDIITGLK</sequence>
<dbReference type="InterPro" id="IPR004038">
    <property type="entry name" value="Ribosomal_eL8/eL30/eS12/Gad45"/>
</dbReference>
<evidence type="ECO:0000256" key="1">
    <source>
        <dbReference type="ARBA" id="ARBA00022980"/>
    </source>
</evidence>
<evidence type="ECO:0000259" key="3">
    <source>
        <dbReference type="Pfam" id="PF01248"/>
    </source>
</evidence>
<proteinExistence type="predicted"/>
<evidence type="ECO:0000313" key="4">
    <source>
        <dbReference type="EMBL" id="KAF7682780.1"/>
    </source>
</evidence>
<gene>
    <name evidence="4" type="primary">RPL30</name>
    <name evidence="4" type="ORF">TCON_2006</name>
</gene>
<dbReference type="SUPFAM" id="SSF55315">
    <property type="entry name" value="L30e-like"/>
    <property type="match status" value="1"/>
</dbReference>
<comment type="caution">
    <text evidence="4">The sequence shown here is derived from an EMBL/GenBank/DDBJ whole genome shotgun (WGS) entry which is preliminary data.</text>
</comment>
<dbReference type="EMBL" id="SBIQ01000181">
    <property type="protein sequence ID" value="KAF7682780.1"/>
    <property type="molecule type" value="Genomic_DNA"/>
</dbReference>
<dbReference type="InterPro" id="IPR039109">
    <property type="entry name" value="Ribosomal_eL30-like"/>
</dbReference>
<organism evidence="4 5">
    <name type="scientific">Astathelohania contejeani</name>
    <dbReference type="NCBI Taxonomy" id="164912"/>
    <lineage>
        <taxon>Eukaryota</taxon>
        <taxon>Fungi</taxon>
        <taxon>Fungi incertae sedis</taxon>
        <taxon>Microsporidia</taxon>
        <taxon>Astathelohaniidae</taxon>
        <taxon>Astathelohania</taxon>
    </lineage>
</organism>
<evidence type="ECO:0000313" key="5">
    <source>
        <dbReference type="Proteomes" id="UP001516464"/>
    </source>
</evidence>
<dbReference type="Pfam" id="PF01248">
    <property type="entry name" value="Ribosomal_L7Ae"/>
    <property type="match status" value="1"/>
</dbReference>
<feature type="domain" description="Ribosomal protein eL8/eL30/eS12/Gadd45" evidence="3">
    <location>
        <begin position="13"/>
        <end position="103"/>
    </location>
</feature>
<keyword evidence="1 4" id="KW-0689">Ribosomal protein</keyword>
<dbReference type="Gene3D" id="3.30.1330.30">
    <property type="match status" value="1"/>
</dbReference>
<protein>
    <submittedName>
        <fullName evidence="4">60S ribosomal protein L30</fullName>
    </submittedName>
</protein>
<evidence type="ECO:0000256" key="2">
    <source>
        <dbReference type="ARBA" id="ARBA00023274"/>
    </source>
</evidence>
<reference evidence="4 5" key="1">
    <citation type="submission" date="2019-01" db="EMBL/GenBank/DDBJ databases">
        <title>Genomes sequencing and comparative genomics of infectious freshwater microsporidia, Cucumispora dikerogammari and Thelohania contejeani.</title>
        <authorList>
            <person name="Cormier A."/>
            <person name="Giraud I."/>
            <person name="Wattier R."/>
            <person name="Teixeira M."/>
            <person name="Grandjean F."/>
            <person name="Rigaud T."/>
            <person name="Cordaux R."/>
        </authorList>
    </citation>
    <scope>NUCLEOTIDE SEQUENCE [LARGE SCALE GENOMIC DNA]</scope>
    <source>
        <strain evidence="4">T1</strain>
        <tissue evidence="4">Spores</tissue>
    </source>
</reference>
<dbReference type="PANTHER" id="PTHR11449">
    <property type="entry name" value="RIBOSOMAL PROTEIN L30"/>
    <property type="match status" value="1"/>
</dbReference>